<dbReference type="PANTHER" id="PTHR48100:SF58">
    <property type="entry name" value="PE-PGRS FAMILY PROTEIN PE_PGRS11"/>
    <property type="match status" value="1"/>
</dbReference>
<evidence type="ECO:0000313" key="2">
    <source>
        <dbReference type="Proteomes" id="UP001500767"/>
    </source>
</evidence>
<organism evidence="1 2">
    <name type="scientific">Microlunatus spumicola</name>
    <dbReference type="NCBI Taxonomy" id="81499"/>
    <lineage>
        <taxon>Bacteria</taxon>
        <taxon>Bacillati</taxon>
        <taxon>Actinomycetota</taxon>
        <taxon>Actinomycetes</taxon>
        <taxon>Propionibacteriales</taxon>
        <taxon>Propionibacteriaceae</taxon>
        <taxon>Microlunatus</taxon>
    </lineage>
</organism>
<dbReference type="InterPro" id="IPR029033">
    <property type="entry name" value="His_PPase_superfam"/>
</dbReference>
<dbReference type="InterPro" id="IPR050275">
    <property type="entry name" value="PGM_Phosphatase"/>
</dbReference>
<keyword evidence="2" id="KW-1185">Reference proteome</keyword>
<protein>
    <submittedName>
        <fullName evidence="1">Histidine phosphatase family protein</fullName>
    </submittedName>
</protein>
<dbReference type="Proteomes" id="UP001500767">
    <property type="component" value="Unassembled WGS sequence"/>
</dbReference>
<gene>
    <name evidence="1" type="ORF">GCM10022197_13630</name>
</gene>
<dbReference type="InterPro" id="IPR013078">
    <property type="entry name" value="His_Pase_superF_clade-1"/>
</dbReference>
<accession>A0ABP6X0E0</accession>
<reference evidence="2" key="1">
    <citation type="journal article" date="2019" name="Int. J. Syst. Evol. Microbiol.">
        <title>The Global Catalogue of Microorganisms (GCM) 10K type strain sequencing project: providing services to taxonomists for standard genome sequencing and annotation.</title>
        <authorList>
            <consortium name="The Broad Institute Genomics Platform"/>
            <consortium name="The Broad Institute Genome Sequencing Center for Infectious Disease"/>
            <person name="Wu L."/>
            <person name="Ma J."/>
        </authorList>
    </citation>
    <scope>NUCLEOTIDE SEQUENCE [LARGE SCALE GENOMIC DNA]</scope>
    <source>
        <strain evidence="2">JCM 16540</strain>
    </source>
</reference>
<dbReference type="InterPro" id="IPR001345">
    <property type="entry name" value="PG/BPGM_mutase_AS"/>
</dbReference>
<evidence type="ECO:0000313" key="1">
    <source>
        <dbReference type="EMBL" id="GAA3559480.1"/>
    </source>
</evidence>
<dbReference type="CDD" id="cd07067">
    <property type="entry name" value="HP_PGM_like"/>
    <property type="match status" value="1"/>
</dbReference>
<dbReference type="Pfam" id="PF00300">
    <property type="entry name" value="His_Phos_1"/>
    <property type="match status" value="1"/>
</dbReference>
<dbReference type="RefSeq" id="WP_204911660.1">
    <property type="nucleotide sequence ID" value="NZ_BAAAYR010000001.1"/>
</dbReference>
<proteinExistence type="predicted"/>
<dbReference type="PANTHER" id="PTHR48100">
    <property type="entry name" value="BROAD-SPECIFICITY PHOSPHATASE YOR283W-RELATED"/>
    <property type="match status" value="1"/>
</dbReference>
<dbReference type="SMART" id="SM00855">
    <property type="entry name" value="PGAM"/>
    <property type="match status" value="1"/>
</dbReference>
<dbReference type="SUPFAM" id="SSF53254">
    <property type="entry name" value="Phosphoglycerate mutase-like"/>
    <property type="match status" value="1"/>
</dbReference>
<comment type="caution">
    <text evidence="1">The sequence shown here is derived from an EMBL/GenBank/DDBJ whole genome shotgun (WGS) entry which is preliminary data.</text>
</comment>
<sequence>MRLLLIRHGQTPANVRGALDTAFPGLGLTDLGQAQAAAVPAALADEQVVAVYASPLVRTQLTAAPLAAARGVTAEVRPGLEEVSAGALEMREDPEGIQGYVDALAAWMAGDLDHAMPGGPDGHAFWRRYDDAIAALAERHPGETVAVFSHGAAIRVWSALAAHLSVERAAELSIANTGMATLEGDRESGWHLERWHADPLGGHDLLDVAAQDVTGESAEEATGS</sequence>
<dbReference type="PROSITE" id="PS00175">
    <property type="entry name" value="PG_MUTASE"/>
    <property type="match status" value="1"/>
</dbReference>
<name>A0ABP6X0E0_9ACTN</name>
<dbReference type="EMBL" id="BAAAYR010000001">
    <property type="protein sequence ID" value="GAA3559480.1"/>
    <property type="molecule type" value="Genomic_DNA"/>
</dbReference>
<dbReference type="Gene3D" id="3.40.50.1240">
    <property type="entry name" value="Phosphoglycerate mutase-like"/>
    <property type="match status" value="1"/>
</dbReference>